<name>A0A7S2CTI5_9STRA</name>
<feature type="signal peptide" evidence="1">
    <location>
        <begin position="1"/>
        <end position="22"/>
    </location>
</feature>
<gene>
    <name evidence="2" type="ORF">DSPE1174_LOCUS17067</name>
</gene>
<accession>A0A7S2CTI5</accession>
<evidence type="ECO:0000313" key="2">
    <source>
        <dbReference type="EMBL" id="CAD9435140.1"/>
    </source>
</evidence>
<proteinExistence type="predicted"/>
<protein>
    <submittedName>
        <fullName evidence="2">Uncharacterized protein</fullName>
    </submittedName>
</protein>
<sequence length="250" mass="27295">MTQSSFVWMILFSLLTVWSVQGIVISRTSRRHFIAVISAPAIWGSKMTPSSAKVDVDDISRLKLGLAQLDILLADWDSATLNCKYAEVNKQLLEDKNKEALLDAATQNAMFDKGSTKSICKRDPEIVRLVLGLTDKIKGKSGPPAMFATPGIYRTDETEFYLVGADKLIEMGLKTLDDNFDAYVSAQERWIEAKSALNGMSYVSGVADLGAILQASDAKSPSNSGYLDASKLYAEQCRDSLKIVVGLLGL</sequence>
<organism evidence="2">
    <name type="scientific">Octactis speculum</name>
    <dbReference type="NCBI Taxonomy" id="3111310"/>
    <lineage>
        <taxon>Eukaryota</taxon>
        <taxon>Sar</taxon>
        <taxon>Stramenopiles</taxon>
        <taxon>Ochrophyta</taxon>
        <taxon>Dictyochophyceae</taxon>
        <taxon>Dictyochales</taxon>
        <taxon>Dictyochaceae</taxon>
        <taxon>Octactis</taxon>
    </lineage>
</organism>
<feature type="chain" id="PRO_5030550035" evidence="1">
    <location>
        <begin position="23"/>
        <end position="250"/>
    </location>
</feature>
<dbReference type="AlphaFoldDB" id="A0A7S2CTI5"/>
<dbReference type="EMBL" id="HBGS01033149">
    <property type="protein sequence ID" value="CAD9435140.1"/>
    <property type="molecule type" value="Transcribed_RNA"/>
</dbReference>
<evidence type="ECO:0000256" key="1">
    <source>
        <dbReference type="SAM" id="SignalP"/>
    </source>
</evidence>
<keyword evidence="1" id="KW-0732">Signal</keyword>
<reference evidence="2" key="1">
    <citation type="submission" date="2021-01" db="EMBL/GenBank/DDBJ databases">
        <authorList>
            <person name="Corre E."/>
            <person name="Pelletier E."/>
            <person name="Niang G."/>
            <person name="Scheremetjew M."/>
            <person name="Finn R."/>
            <person name="Kale V."/>
            <person name="Holt S."/>
            <person name="Cochrane G."/>
            <person name="Meng A."/>
            <person name="Brown T."/>
            <person name="Cohen L."/>
        </authorList>
    </citation>
    <scope>NUCLEOTIDE SEQUENCE</scope>
    <source>
        <strain evidence="2">CCMP1381</strain>
    </source>
</reference>